<proteinExistence type="predicted"/>
<evidence type="ECO:0000256" key="1">
    <source>
        <dbReference type="SAM" id="SignalP"/>
    </source>
</evidence>
<keyword evidence="3" id="KW-1185">Reference proteome</keyword>
<reference evidence="2 3" key="1">
    <citation type="submission" date="2024-02" db="EMBL/GenBank/DDBJ databases">
        <title>Chromosome-scale genome assembly of the rough periwinkle Littorina saxatilis.</title>
        <authorList>
            <person name="De Jode A."/>
            <person name="Faria R."/>
            <person name="Formenti G."/>
            <person name="Sims Y."/>
            <person name="Smith T.P."/>
            <person name="Tracey A."/>
            <person name="Wood J.M.D."/>
            <person name="Zagrodzka Z.B."/>
            <person name="Johannesson K."/>
            <person name="Butlin R.K."/>
            <person name="Leder E.H."/>
        </authorList>
    </citation>
    <scope>NUCLEOTIDE SEQUENCE [LARGE SCALE GENOMIC DNA]</scope>
    <source>
        <strain evidence="2">Snail1</strain>
        <tissue evidence="2">Muscle</tissue>
    </source>
</reference>
<name>A0AAN9ALI8_9CAEN</name>
<comment type="caution">
    <text evidence="2">The sequence shown here is derived from an EMBL/GenBank/DDBJ whole genome shotgun (WGS) entry which is preliminary data.</text>
</comment>
<gene>
    <name evidence="2" type="ORF">V1264_024674</name>
</gene>
<dbReference type="Proteomes" id="UP001374579">
    <property type="component" value="Unassembled WGS sequence"/>
</dbReference>
<feature type="chain" id="PRO_5042864850" evidence="1">
    <location>
        <begin position="23"/>
        <end position="208"/>
    </location>
</feature>
<sequence>MLYFNFISLAIGCLAISTSCQSATLAPPGNDVVCTVKEWFSGKAEMVGNMDKGDHSVKQSMTMYYYSALKEKLIALPFFKYKKLIYDYPGGALYTIMYDNLGFHSNCTKSPLSGRFPEVCTPANSLVTVDPHTSFGAGSYVTYGWEVRSVSGSTTHHVTMSDNLLPMFEEVSGTVDGAPFFHAAYYFNTTRVSFSADTFKLPALCLSA</sequence>
<feature type="signal peptide" evidence="1">
    <location>
        <begin position="1"/>
        <end position="22"/>
    </location>
</feature>
<accession>A0AAN9ALI8</accession>
<dbReference type="EMBL" id="JBAMIC010003634">
    <property type="protein sequence ID" value="KAK7088929.1"/>
    <property type="molecule type" value="Genomic_DNA"/>
</dbReference>
<organism evidence="2 3">
    <name type="scientific">Littorina saxatilis</name>
    <dbReference type="NCBI Taxonomy" id="31220"/>
    <lineage>
        <taxon>Eukaryota</taxon>
        <taxon>Metazoa</taxon>
        <taxon>Spiralia</taxon>
        <taxon>Lophotrochozoa</taxon>
        <taxon>Mollusca</taxon>
        <taxon>Gastropoda</taxon>
        <taxon>Caenogastropoda</taxon>
        <taxon>Littorinimorpha</taxon>
        <taxon>Littorinoidea</taxon>
        <taxon>Littorinidae</taxon>
        <taxon>Littorina</taxon>
    </lineage>
</organism>
<protein>
    <submittedName>
        <fullName evidence="2">Uncharacterized protein</fullName>
    </submittedName>
</protein>
<evidence type="ECO:0000313" key="2">
    <source>
        <dbReference type="EMBL" id="KAK7088929.1"/>
    </source>
</evidence>
<dbReference type="AlphaFoldDB" id="A0AAN9ALI8"/>
<keyword evidence="1" id="KW-0732">Signal</keyword>
<evidence type="ECO:0000313" key="3">
    <source>
        <dbReference type="Proteomes" id="UP001374579"/>
    </source>
</evidence>